<dbReference type="InterPro" id="IPR000644">
    <property type="entry name" value="CBS_dom"/>
</dbReference>
<reference evidence="4" key="1">
    <citation type="submission" date="2021-02" db="EMBL/GenBank/DDBJ databases">
        <title>Neisseriaceae sp. 26B isolated from the cloaca of a Common Toad-headed Turtle (Mesoclemmys nasuta).</title>
        <authorList>
            <person name="Spergser J."/>
            <person name="Busse H.-J."/>
        </authorList>
    </citation>
    <scope>NUCLEOTIDE SEQUENCE</scope>
    <source>
        <strain evidence="4">26B</strain>
    </source>
</reference>
<evidence type="ECO:0000313" key="4">
    <source>
        <dbReference type="EMBL" id="QRQ82426.1"/>
    </source>
</evidence>
<feature type="domain" description="CBS" evidence="3">
    <location>
        <begin position="79"/>
        <end position="135"/>
    </location>
</feature>
<dbReference type="PANTHER" id="PTHR43080">
    <property type="entry name" value="CBS DOMAIN-CONTAINING PROTEIN CBSX3, MITOCHONDRIAL"/>
    <property type="match status" value="1"/>
</dbReference>
<keyword evidence="1 2" id="KW-0129">CBS domain</keyword>
<gene>
    <name evidence="4" type="ORF">JQU52_03185</name>
</gene>
<dbReference type="InterPro" id="IPR046342">
    <property type="entry name" value="CBS_dom_sf"/>
</dbReference>
<evidence type="ECO:0000256" key="2">
    <source>
        <dbReference type="PROSITE-ProRule" id="PRU00703"/>
    </source>
</evidence>
<dbReference type="SUPFAM" id="SSF54631">
    <property type="entry name" value="CBS-domain pair"/>
    <property type="match status" value="1"/>
</dbReference>
<accession>A0A892ZL60</accession>
<evidence type="ECO:0000259" key="3">
    <source>
        <dbReference type="PROSITE" id="PS51371"/>
    </source>
</evidence>
<dbReference type="EMBL" id="CP069798">
    <property type="protein sequence ID" value="QRQ82426.1"/>
    <property type="molecule type" value="Genomic_DNA"/>
</dbReference>
<proteinExistence type="predicted"/>
<dbReference type="KEGG" id="ptes:JQU52_03185"/>
<feature type="domain" description="CBS" evidence="3">
    <location>
        <begin position="13"/>
        <end position="71"/>
    </location>
</feature>
<dbReference type="SMART" id="SM00116">
    <property type="entry name" value="CBS"/>
    <property type="match status" value="2"/>
</dbReference>
<dbReference type="PROSITE" id="PS51371">
    <property type="entry name" value="CBS"/>
    <property type="match status" value="2"/>
</dbReference>
<evidence type="ECO:0000313" key="5">
    <source>
        <dbReference type="Proteomes" id="UP000653156"/>
    </source>
</evidence>
<dbReference type="RefSeq" id="WP_230339709.1">
    <property type="nucleotide sequence ID" value="NZ_CP069798.1"/>
</dbReference>
<name>A0A892ZL60_9NEIS</name>
<keyword evidence="5" id="KW-1185">Reference proteome</keyword>
<dbReference type="CDD" id="cd04623">
    <property type="entry name" value="CBS_pair_bac_euk"/>
    <property type="match status" value="1"/>
</dbReference>
<protein>
    <submittedName>
        <fullName evidence="4">CBS domain-containing protein</fullName>
    </submittedName>
</protein>
<organism evidence="4 5">
    <name type="scientific">Paralysiella testudinis</name>
    <dbReference type="NCBI Taxonomy" id="2809020"/>
    <lineage>
        <taxon>Bacteria</taxon>
        <taxon>Pseudomonadati</taxon>
        <taxon>Pseudomonadota</taxon>
        <taxon>Betaproteobacteria</taxon>
        <taxon>Neisseriales</taxon>
        <taxon>Neisseriaceae</taxon>
        <taxon>Paralysiella</taxon>
    </lineage>
</organism>
<dbReference type="InterPro" id="IPR044725">
    <property type="entry name" value="CBSX3_CBS_dom"/>
</dbReference>
<dbReference type="Gene3D" id="3.10.580.10">
    <property type="entry name" value="CBS-domain"/>
    <property type="match status" value="1"/>
</dbReference>
<dbReference type="Proteomes" id="UP000653156">
    <property type="component" value="Chromosome"/>
</dbReference>
<dbReference type="PANTHER" id="PTHR43080:SF2">
    <property type="entry name" value="CBS DOMAIN-CONTAINING PROTEIN"/>
    <property type="match status" value="1"/>
</dbReference>
<dbReference type="InterPro" id="IPR051257">
    <property type="entry name" value="Diverse_CBS-Domain"/>
</dbReference>
<dbReference type="AlphaFoldDB" id="A0A892ZL60"/>
<sequence>MELQSVTVAQILAHKGRDIHTIRPGANVYEALEAMARHKVGALLVMEGDNLVGIFSERDYARKVALHGHNSRDALISEMMSAQVCTTHEEAELLSVMNAMTDGHFRHLPVLREGKVVGMITIGDVVKAVIEAQQSTISQLSGYIQGNLA</sequence>
<evidence type="ECO:0000256" key="1">
    <source>
        <dbReference type="ARBA" id="ARBA00023122"/>
    </source>
</evidence>
<dbReference type="Pfam" id="PF00571">
    <property type="entry name" value="CBS"/>
    <property type="match status" value="2"/>
</dbReference>